<accession>A0A914S6D9</accession>
<sequence length="117" mass="13212">MDAQLCWIRQALNAKLKLSGELINDAEKSEYARLWENNEIRPLENMAHNDIVRYEAIMKRIGKDIAPCIHVTTIGTCVAKSDIARKITAITFQRGWSCGDRLVYAIVSGVSPCSRIY</sequence>
<protein>
    <submittedName>
        <fullName evidence="2">Uncharacterized protein</fullName>
    </submittedName>
</protein>
<organism evidence="1 2">
    <name type="scientific">Parascaris equorum</name>
    <name type="common">Equine roundworm</name>
    <dbReference type="NCBI Taxonomy" id="6256"/>
    <lineage>
        <taxon>Eukaryota</taxon>
        <taxon>Metazoa</taxon>
        <taxon>Ecdysozoa</taxon>
        <taxon>Nematoda</taxon>
        <taxon>Chromadorea</taxon>
        <taxon>Rhabditida</taxon>
        <taxon>Spirurina</taxon>
        <taxon>Ascaridomorpha</taxon>
        <taxon>Ascaridoidea</taxon>
        <taxon>Ascarididae</taxon>
        <taxon>Parascaris</taxon>
    </lineage>
</organism>
<evidence type="ECO:0000313" key="2">
    <source>
        <dbReference type="WBParaSite" id="PEQ_0001274401-mRNA-1"/>
    </source>
</evidence>
<evidence type="ECO:0000313" key="1">
    <source>
        <dbReference type="Proteomes" id="UP000887564"/>
    </source>
</evidence>
<dbReference type="AlphaFoldDB" id="A0A914S6D9"/>
<keyword evidence="1" id="KW-1185">Reference proteome</keyword>
<proteinExistence type="predicted"/>
<dbReference type="Proteomes" id="UP000887564">
    <property type="component" value="Unplaced"/>
</dbReference>
<reference evidence="2" key="1">
    <citation type="submission" date="2022-11" db="UniProtKB">
        <authorList>
            <consortium name="WormBaseParasite"/>
        </authorList>
    </citation>
    <scope>IDENTIFICATION</scope>
</reference>
<name>A0A914S6D9_PAREQ</name>
<dbReference type="WBParaSite" id="PEQ_0001274401-mRNA-1">
    <property type="protein sequence ID" value="PEQ_0001274401-mRNA-1"/>
    <property type="gene ID" value="PEQ_0001274401"/>
</dbReference>